<evidence type="ECO:0000313" key="2">
    <source>
        <dbReference type="Proteomes" id="UP000652761"/>
    </source>
</evidence>
<name>A0A843UZI0_COLES</name>
<proteinExistence type="predicted"/>
<dbReference type="AlphaFoldDB" id="A0A843UZI0"/>
<protein>
    <submittedName>
        <fullName evidence="1">Uncharacterized protein</fullName>
    </submittedName>
</protein>
<organism evidence="1 2">
    <name type="scientific">Colocasia esculenta</name>
    <name type="common">Wild taro</name>
    <name type="synonym">Arum esculentum</name>
    <dbReference type="NCBI Taxonomy" id="4460"/>
    <lineage>
        <taxon>Eukaryota</taxon>
        <taxon>Viridiplantae</taxon>
        <taxon>Streptophyta</taxon>
        <taxon>Embryophyta</taxon>
        <taxon>Tracheophyta</taxon>
        <taxon>Spermatophyta</taxon>
        <taxon>Magnoliopsida</taxon>
        <taxon>Liliopsida</taxon>
        <taxon>Araceae</taxon>
        <taxon>Aroideae</taxon>
        <taxon>Colocasieae</taxon>
        <taxon>Colocasia</taxon>
    </lineage>
</organism>
<sequence>MKQENAWKFGRVEELLVAEELWNDHKKPFFFPFSSAATCTNHSLEVDQRRLEPWRWRSPCNLAVDAGCGWAGACGCRRSCHGAWAELVWMGCAAAGAQIRARWLGIWLARCVKLLKAGAGWPWFVCCAAPWNDGGGLEAMGWCAMDLEAGDGWALWAGAMVAARAWKTI</sequence>
<dbReference type="EMBL" id="NMUH01001119">
    <property type="protein sequence ID" value="MQL89121.1"/>
    <property type="molecule type" value="Genomic_DNA"/>
</dbReference>
<dbReference type="Proteomes" id="UP000652761">
    <property type="component" value="Unassembled WGS sequence"/>
</dbReference>
<comment type="caution">
    <text evidence="1">The sequence shown here is derived from an EMBL/GenBank/DDBJ whole genome shotgun (WGS) entry which is preliminary data.</text>
</comment>
<accession>A0A843UZI0</accession>
<reference evidence="1" key="1">
    <citation type="submission" date="2017-07" db="EMBL/GenBank/DDBJ databases">
        <title>Taro Niue Genome Assembly and Annotation.</title>
        <authorList>
            <person name="Atibalentja N."/>
            <person name="Keating K."/>
            <person name="Fields C.J."/>
        </authorList>
    </citation>
    <scope>NUCLEOTIDE SEQUENCE</scope>
    <source>
        <strain evidence="1">Niue_2</strain>
        <tissue evidence="1">Leaf</tissue>
    </source>
</reference>
<evidence type="ECO:0000313" key="1">
    <source>
        <dbReference type="EMBL" id="MQL89121.1"/>
    </source>
</evidence>
<keyword evidence="2" id="KW-1185">Reference proteome</keyword>
<gene>
    <name evidence="1" type="ORF">Taro_021689</name>
</gene>